<dbReference type="PANTHER" id="PTHR47331:SF5">
    <property type="entry name" value="RIBONUCLEASE H"/>
    <property type="match status" value="1"/>
</dbReference>
<dbReference type="RefSeq" id="XP_031784830.1">
    <property type="nucleotide sequence ID" value="XM_031928970.1"/>
</dbReference>
<proteinExistence type="predicted"/>
<dbReference type="Pfam" id="PF03564">
    <property type="entry name" value="DUF1759"/>
    <property type="match status" value="1"/>
</dbReference>
<dbReference type="RefSeq" id="XP_031784831.1">
    <property type="nucleotide sequence ID" value="XM_031928971.1"/>
</dbReference>
<dbReference type="AlphaFoldDB" id="A0A7M7QBN7"/>
<reference evidence="2" key="1">
    <citation type="submission" date="2021-01" db="UniProtKB">
        <authorList>
            <consortium name="EnsemblMetazoa"/>
        </authorList>
    </citation>
    <scope>IDENTIFICATION</scope>
</reference>
<dbReference type="GeneID" id="103316094"/>
<dbReference type="EnsemblMetazoa" id="XM_031928971">
    <property type="protein sequence ID" value="XP_031784831"/>
    <property type="gene ID" value="LOC103316094"/>
</dbReference>
<evidence type="ECO:0008006" key="4">
    <source>
        <dbReference type="Google" id="ProtNLM"/>
    </source>
</evidence>
<evidence type="ECO:0000256" key="1">
    <source>
        <dbReference type="SAM" id="MobiDB-lite"/>
    </source>
</evidence>
<dbReference type="KEGG" id="nvi:103316094"/>
<dbReference type="InParanoid" id="A0A7M7QBN7"/>
<accession>A0A7M7QBN7</accession>
<organism evidence="2 3">
    <name type="scientific">Nasonia vitripennis</name>
    <name type="common">Parasitic wasp</name>
    <dbReference type="NCBI Taxonomy" id="7425"/>
    <lineage>
        <taxon>Eukaryota</taxon>
        <taxon>Metazoa</taxon>
        <taxon>Ecdysozoa</taxon>
        <taxon>Arthropoda</taxon>
        <taxon>Hexapoda</taxon>
        <taxon>Insecta</taxon>
        <taxon>Pterygota</taxon>
        <taxon>Neoptera</taxon>
        <taxon>Endopterygota</taxon>
        <taxon>Hymenoptera</taxon>
        <taxon>Apocrita</taxon>
        <taxon>Proctotrupomorpha</taxon>
        <taxon>Chalcidoidea</taxon>
        <taxon>Pteromalidae</taxon>
        <taxon>Pteromalinae</taxon>
        <taxon>Nasonia</taxon>
    </lineage>
</organism>
<sequence>MGECDDLLADQKRLFNLMQQIAAVTKTETSQTFNAADVEARLGLLEAYWEKFSDHDLVLQRDAKTLKARSYFTKNMFDGGLGAYLTGKAWLSERVRTLRAPPPARAPSETAAAGAVSHQAALEKLKLPRFSGTQREWEAFKERFELLVLDDATMPLVIKFQHLLNCLEGEAAEKLKGIQIIATNFQTAWETLCRRYDNKFLRFLVQMKALSTLPSAAKEYVSHINQLLNTTNESINTFRALGRPVEHWDDVLIHFIECKLAPTTRMDWVKEIESKKSSKMADEFPTYEELRKFLEDRVQTLDIADTDLESSSQRTQVESSKKSVSAQRTGRKGAYSATQRAGRAGSKQKCSFCSADHFVGYCQKFGACSPTQRRQHAESARLCTNCLSSHHSINACTSKGRCLACGDKHHTRLHEEKKTPGNSSVGVTSAGKSTVAHALTDSVNSFFATRETSILLSTACVVLESDHGRAMTVRALLDSGSEESSISEHVARALGLPSTTVNVATDRELQTSSLHITVDQELTKAITRFWEIETVSAGTRLSPQEEECYAHFRRTYYRDKKGRFNVRLSVREPPTELDTQMIAAACFS</sequence>
<evidence type="ECO:0000313" key="3">
    <source>
        <dbReference type="Proteomes" id="UP000002358"/>
    </source>
</evidence>
<dbReference type="PANTHER" id="PTHR47331">
    <property type="entry name" value="PHD-TYPE DOMAIN-CONTAINING PROTEIN"/>
    <property type="match status" value="1"/>
</dbReference>
<dbReference type="InterPro" id="IPR005312">
    <property type="entry name" value="DUF1759"/>
</dbReference>
<feature type="region of interest" description="Disordered" evidence="1">
    <location>
        <begin position="305"/>
        <end position="340"/>
    </location>
</feature>
<feature type="compositionally biased region" description="Polar residues" evidence="1">
    <location>
        <begin position="309"/>
        <end position="328"/>
    </location>
</feature>
<protein>
    <recommendedName>
        <fullName evidence="4">Peptidase aspartic putative domain-containing protein</fullName>
    </recommendedName>
</protein>
<name>A0A7M7QBN7_NASVI</name>
<evidence type="ECO:0000313" key="2">
    <source>
        <dbReference type="EnsemblMetazoa" id="XP_031784831"/>
    </source>
</evidence>
<dbReference type="EnsemblMetazoa" id="XM_031928970">
    <property type="protein sequence ID" value="XP_031784830"/>
    <property type="gene ID" value="LOC103316094"/>
</dbReference>
<keyword evidence="3" id="KW-1185">Reference proteome</keyword>
<dbReference type="Proteomes" id="UP000002358">
    <property type="component" value="Chromosome 4"/>
</dbReference>
<dbReference type="OMA" id="MANIPYL"/>